<protein>
    <submittedName>
        <fullName evidence="1">Uncharacterized protein</fullName>
    </submittedName>
</protein>
<organism evidence="1 2">
    <name type="scientific">Roseburia intestinalis</name>
    <dbReference type="NCBI Taxonomy" id="166486"/>
    <lineage>
        <taxon>Bacteria</taxon>
        <taxon>Bacillati</taxon>
        <taxon>Bacillota</taxon>
        <taxon>Clostridia</taxon>
        <taxon>Lachnospirales</taxon>
        <taxon>Lachnospiraceae</taxon>
        <taxon>Roseburia</taxon>
    </lineage>
</organism>
<reference evidence="1 2" key="1">
    <citation type="submission" date="2018-08" db="EMBL/GenBank/DDBJ databases">
        <title>A genome reference for cultivated species of the human gut microbiota.</title>
        <authorList>
            <person name="Zou Y."/>
            <person name="Xue W."/>
            <person name="Luo G."/>
        </authorList>
    </citation>
    <scope>NUCLEOTIDE SEQUENCE [LARGE SCALE GENOMIC DNA]</scope>
    <source>
        <strain evidence="1 2">AF31-21AC</strain>
    </source>
</reference>
<sequence>MEILTRAIANEYRDRALLLPSNGLQDIGERRKLREELQARCNLTELQAVNIINGFHIPDYVRIAEVRAAKEAEEHEN</sequence>
<gene>
    <name evidence="1" type="ORF">DWZ31_01560</name>
</gene>
<evidence type="ECO:0000313" key="2">
    <source>
        <dbReference type="Proteomes" id="UP000283586"/>
    </source>
</evidence>
<dbReference type="EMBL" id="QRQN01000001">
    <property type="protein sequence ID" value="RHN12166.1"/>
    <property type="molecule type" value="Genomic_DNA"/>
</dbReference>
<dbReference type="RefSeq" id="WP_118389474.1">
    <property type="nucleotide sequence ID" value="NZ_QRQN01000001.1"/>
</dbReference>
<name>A0A3R6KDC5_9FIRM</name>
<accession>A0A3R6KDC5</accession>
<proteinExistence type="predicted"/>
<evidence type="ECO:0000313" key="1">
    <source>
        <dbReference type="EMBL" id="RHN12166.1"/>
    </source>
</evidence>
<dbReference type="AlphaFoldDB" id="A0A3R6KDC5"/>
<dbReference type="Proteomes" id="UP000283586">
    <property type="component" value="Unassembled WGS sequence"/>
</dbReference>
<comment type="caution">
    <text evidence="1">The sequence shown here is derived from an EMBL/GenBank/DDBJ whole genome shotgun (WGS) entry which is preliminary data.</text>
</comment>